<dbReference type="SUPFAM" id="SSF57850">
    <property type="entry name" value="RING/U-box"/>
    <property type="match status" value="1"/>
</dbReference>
<dbReference type="Proteomes" id="UP001054889">
    <property type="component" value="Unassembled WGS sequence"/>
</dbReference>
<organism evidence="10 11">
    <name type="scientific">Eleusine coracana subsp. coracana</name>
    <dbReference type="NCBI Taxonomy" id="191504"/>
    <lineage>
        <taxon>Eukaryota</taxon>
        <taxon>Viridiplantae</taxon>
        <taxon>Streptophyta</taxon>
        <taxon>Embryophyta</taxon>
        <taxon>Tracheophyta</taxon>
        <taxon>Spermatophyta</taxon>
        <taxon>Magnoliopsida</taxon>
        <taxon>Liliopsida</taxon>
        <taxon>Poales</taxon>
        <taxon>Poaceae</taxon>
        <taxon>PACMAD clade</taxon>
        <taxon>Chloridoideae</taxon>
        <taxon>Cynodonteae</taxon>
        <taxon>Eleusininae</taxon>
        <taxon>Eleusine</taxon>
    </lineage>
</organism>
<comment type="similarity">
    <text evidence="6">Belongs to the RING-type zinc finger family. ATL subfamily.</text>
</comment>
<keyword evidence="4 7" id="KW-0863">Zinc-finger</keyword>
<feature type="domain" description="RING-type" evidence="9">
    <location>
        <begin position="75"/>
        <end position="117"/>
    </location>
</feature>
<evidence type="ECO:0000256" key="8">
    <source>
        <dbReference type="SAM" id="Phobius"/>
    </source>
</evidence>
<dbReference type="Gene3D" id="3.30.40.10">
    <property type="entry name" value="Zinc/RING finger domain, C3HC4 (zinc finger)"/>
    <property type="match status" value="1"/>
</dbReference>
<dbReference type="InterPro" id="IPR013083">
    <property type="entry name" value="Znf_RING/FYVE/PHD"/>
</dbReference>
<evidence type="ECO:0000256" key="1">
    <source>
        <dbReference type="ARBA" id="ARBA00000900"/>
    </source>
</evidence>
<evidence type="ECO:0000256" key="4">
    <source>
        <dbReference type="ARBA" id="ARBA00022771"/>
    </source>
</evidence>
<keyword evidence="11" id="KW-1185">Reference proteome</keyword>
<proteinExistence type="inferred from homology"/>
<comment type="caution">
    <text evidence="10">The sequence shown here is derived from an EMBL/GenBank/DDBJ whole genome shotgun (WGS) entry which is preliminary data.</text>
</comment>
<evidence type="ECO:0000256" key="3">
    <source>
        <dbReference type="ARBA" id="ARBA00022723"/>
    </source>
</evidence>
<dbReference type="GO" id="GO:0061630">
    <property type="term" value="F:ubiquitin protein ligase activity"/>
    <property type="evidence" value="ECO:0007669"/>
    <property type="project" value="UniProtKB-EC"/>
</dbReference>
<protein>
    <recommendedName>
        <fullName evidence="2">RING-type E3 ubiquitin transferase</fullName>
        <ecNumber evidence="2">2.3.2.27</ecNumber>
    </recommendedName>
</protein>
<keyword evidence="5" id="KW-0862">Zinc</keyword>
<evidence type="ECO:0000256" key="5">
    <source>
        <dbReference type="ARBA" id="ARBA00022833"/>
    </source>
</evidence>
<gene>
    <name evidence="10" type="primary">ga17275</name>
    <name evidence="10" type="ORF">PR202_ga17275</name>
</gene>
<evidence type="ECO:0000313" key="10">
    <source>
        <dbReference type="EMBL" id="GJN00114.1"/>
    </source>
</evidence>
<reference evidence="10" key="1">
    <citation type="journal article" date="2018" name="DNA Res.">
        <title>Multiple hybrid de novo genome assembly of finger millet, an orphan allotetraploid crop.</title>
        <authorList>
            <person name="Hatakeyama M."/>
            <person name="Aluri S."/>
            <person name="Balachadran M.T."/>
            <person name="Sivarajan S.R."/>
            <person name="Patrignani A."/>
            <person name="Gruter S."/>
            <person name="Poveda L."/>
            <person name="Shimizu-Inatsugi R."/>
            <person name="Baeten J."/>
            <person name="Francoijs K.J."/>
            <person name="Nataraja K.N."/>
            <person name="Reddy Y.A.N."/>
            <person name="Phadnis S."/>
            <person name="Ravikumar R.L."/>
            <person name="Schlapbach R."/>
            <person name="Sreeman S.M."/>
            <person name="Shimizu K.K."/>
        </authorList>
    </citation>
    <scope>NUCLEOTIDE SEQUENCE</scope>
</reference>
<dbReference type="EMBL" id="BQKI01000008">
    <property type="protein sequence ID" value="GJN00114.1"/>
    <property type="molecule type" value="Genomic_DNA"/>
</dbReference>
<reference evidence="10" key="2">
    <citation type="submission" date="2021-12" db="EMBL/GenBank/DDBJ databases">
        <title>Resequencing data analysis of finger millet.</title>
        <authorList>
            <person name="Hatakeyama M."/>
            <person name="Aluri S."/>
            <person name="Balachadran M.T."/>
            <person name="Sivarajan S.R."/>
            <person name="Poveda L."/>
            <person name="Shimizu-Inatsugi R."/>
            <person name="Schlapbach R."/>
            <person name="Sreeman S.M."/>
            <person name="Shimizu K.K."/>
        </authorList>
    </citation>
    <scope>NUCLEOTIDE SEQUENCE</scope>
</reference>
<comment type="catalytic activity">
    <reaction evidence="1">
        <text>S-ubiquitinyl-[E2 ubiquitin-conjugating enzyme]-L-cysteine + [acceptor protein]-L-lysine = [E2 ubiquitin-conjugating enzyme]-L-cysteine + N(6)-ubiquitinyl-[acceptor protein]-L-lysine.</text>
        <dbReference type="EC" id="2.3.2.27"/>
    </reaction>
</comment>
<accession>A0AAV5CP03</accession>
<keyword evidence="8" id="KW-0812">Transmembrane</keyword>
<dbReference type="InterPro" id="IPR053238">
    <property type="entry name" value="RING-H2_zinc_finger"/>
</dbReference>
<evidence type="ECO:0000256" key="6">
    <source>
        <dbReference type="ARBA" id="ARBA00024209"/>
    </source>
</evidence>
<name>A0AAV5CP03_ELECO</name>
<dbReference type="Pfam" id="PF13639">
    <property type="entry name" value="zf-RING_2"/>
    <property type="match status" value="1"/>
</dbReference>
<keyword evidence="8" id="KW-0472">Membrane</keyword>
<evidence type="ECO:0000256" key="2">
    <source>
        <dbReference type="ARBA" id="ARBA00012483"/>
    </source>
</evidence>
<dbReference type="SMART" id="SM00184">
    <property type="entry name" value="RING"/>
    <property type="match status" value="1"/>
</dbReference>
<keyword evidence="3" id="KW-0479">Metal-binding</keyword>
<evidence type="ECO:0000256" key="7">
    <source>
        <dbReference type="PROSITE-ProRule" id="PRU00175"/>
    </source>
</evidence>
<dbReference type="PANTHER" id="PTHR14155">
    <property type="entry name" value="RING FINGER DOMAIN-CONTAINING"/>
    <property type="match status" value="1"/>
</dbReference>
<evidence type="ECO:0000313" key="11">
    <source>
        <dbReference type="Proteomes" id="UP001054889"/>
    </source>
</evidence>
<keyword evidence="8" id="KW-1133">Transmembrane helix</keyword>
<dbReference type="InterPro" id="IPR001841">
    <property type="entry name" value="Znf_RING"/>
</dbReference>
<dbReference type="PROSITE" id="PS50089">
    <property type="entry name" value="ZF_RING_2"/>
    <property type="match status" value="1"/>
</dbReference>
<dbReference type="GO" id="GO:0008270">
    <property type="term" value="F:zinc ion binding"/>
    <property type="evidence" value="ECO:0007669"/>
    <property type="project" value="UniProtKB-KW"/>
</dbReference>
<sequence length="135" mass="14777">MSAAYGALLGWLIFLVGIPVLLTLYCRCKNPEEVIQREDLEQRSAAHEALGVQPALLVELPYFPYGDGASETAECAICLEPFRQGQLCSEVPACRHAFHRDCLGLWAKSKGSCPLCRAKIIVLGSEDVVVPEDMV</sequence>
<dbReference type="AlphaFoldDB" id="A0AAV5CP03"/>
<feature type="transmembrane region" description="Helical" evidence="8">
    <location>
        <begin position="6"/>
        <end position="26"/>
    </location>
</feature>
<dbReference type="EC" id="2.3.2.27" evidence="2"/>
<evidence type="ECO:0000259" key="9">
    <source>
        <dbReference type="PROSITE" id="PS50089"/>
    </source>
</evidence>
<dbReference type="PANTHER" id="PTHR14155:SF499">
    <property type="entry name" value="RING-TYPE DOMAIN-CONTAINING PROTEIN"/>
    <property type="match status" value="1"/>
</dbReference>